<dbReference type="Proteomes" id="UP000235672">
    <property type="component" value="Unassembled WGS sequence"/>
</dbReference>
<sequence length="127" mass="14259">MHKPLRLSLAATHALLCAQILDFIPPFPISAALQHYIAFLSPWLLALGIPLLLTYTKPKVPGQYDVILAWAAGAIFISIYRDCRIFGTWEWMKNGEFEFEGERCGNAVGAEVLLAGLSAVMIWRRVW</sequence>
<dbReference type="EMBL" id="KZ613537">
    <property type="protein sequence ID" value="PMD13054.1"/>
    <property type="molecule type" value="Genomic_DNA"/>
</dbReference>
<dbReference type="OrthoDB" id="3562233at2759"/>
<protein>
    <submittedName>
        <fullName evidence="2">Uncharacterized protein</fullName>
    </submittedName>
</protein>
<dbReference type="AlphaFoldDB" id="A0A2J6PGA0"/>
<keyword evidence="1" id="KW-0812">Transmembrane</keyword>
<evidence type="ECO:0000313" key="3">
    <source>
        <dbReference type="Proteomes" id="UP000235672"/>
    </source>
</evidence>
<reference evidence="2 3" key="1">
    <citation type="submission" date="2016-05" db="EMBL/GenBank/DDBJ databases">
        <title>A degradative enzymes factory behind the ericoid mycorrhizal symbiosis.</title>
        <authorList>
            <consortium name="DOE Joint Genome Institute"/>
            <person name="Martino E."/>
            <person name="Morin E."/>
            <person name="Grelet G."/>
            <person name="Kuo A."/>
            <person name="Kohler A."/>
            <person name="Daghino S."/>
            <person name="Barry K."/>
            <person name="Choi C."/>
            <person name="Cichocki N."/>
            <person name="Clum A."/>
            <person name="Copeland A."/>
            <person name="Hainaut M."/>
            <person name="Haridas S."/>
            <person name="Labutti K."/>
            <person name="Lindquist E."/>
            <person name="Lipzen A."/>
            <person name="Khouja H.-R."/>
            <person name="Murat C."/>
            <person name="Ohm R."/>
            <person name="Olson A."/>
            <person name="Spatafora J."/>
            <person name="Veneault-Fourrey C."/>
            <person name="Henrissat B."/>
            <person name="Grigoriev I."/>
            <person name="Martin F."/>
            <person name="Perotto S."/>
        </authorList>
    </citation>
    <scope>NUCLEOTIDE SEQUENCE [LARGE SCALE GENOMIC DNA]</scope>
    <source>
        <strain evidence="2 3">UAMH 7357</strain>
    </source>
</reference>
<organism evidence="2 3">
    <name type="scientific">Hyaloscypha hepaticicola</name>
    <dbReference type="NCBI Taxonomy" id="2082293"/>
    <lineage>
        <taxon>Eukaryota</taxon>
        <taxon>Fungi</taxon>
        <taxon>Dikarya</taxon>
        <taxon>Ascomycota</taxon>
        <taxon>Pezizomycotina</taxon>
        <taxon>Leotiomycetes</taxon>
        <taxon>Helotiales</taxon>
        <taxon>Hyaloscyphaceae</taxon>
        <taxon>Hyaloscypha</taxon>
    </lineage>
</organism>
<keyword evidence="1" id="KW-0472">Membrane</keyword>
<evidence type="ECO:0000256" key="1">
    <source>
        <dbReference type="SAM" id="Phobius"/>
    </source>
</evidence>
<feature type="transmembrane region" description="Helical" evidence="1">
    <location>
        <begin position="33"/>
        <end position="55"/>
    </location>
</feature>
<keyword evidence="1" id="KW-1133">Transmembrane helix</keyword>
<keyword evidence="3" id="KW-1185">Reference proteome</keyword>
<accession>A0A2J6PGA0</accession>
<gene>
    <name evidence="2" type="ORF">NA56DRAFT_652081</name>
</gene>
<name>A0A2J6PGA0_9HELO</name>
<proteinExistence type="predicted"/>
<evidence type="ECO:0000313" key="2">
    <source>
        <dbReference type="EMBL" id="PMD13054.1"/>
    </source>
</evidence>